<sequence length="294" mass="32597">MHRCDEILFRGLARPAHQDHRRRSHGAVSLRRAGLAGGIGHTARGCRAAARGRLHHVVPHRLPPWPGPVRRLRRCLRRCREPGRAVVRARRARTDHHQQGRGRGPARAAAPDDALPVPDPRARQGAAGGVVRGDLAAGHRPDPDRGVQGAAVACRLPHLALPGHRGRDERGFGAGHHRAGYRHDHRGVGPPRVAVPGHGRAARRQVRTDRQELERHPCQHGWCRAIHFAPRRGHAEGAWLDRVWPVDGAERGVHRIRLAGGQDQYGAIAGIRMKRRGNFSFEFHARLVALKIRL</sequence>
<reference evidence="2" key="1">
    <citation type="submission" date="2018-01" db="EMBL/GenBank/DDBJ databases">
        <authorList>
            <person name="Clerissi C."/>
        </authorList>
    </citation>
    <scope>NUCLEOTIDE SEQUENCE</scope>
    <source>
        <strain evidence="2">Cupriavidus taiwanensis LMG 19430</strain>
    </source>
</reference>
<feature type="region of interest" description="Disordered" evidence="1">
    <location>
        <begin position="87"/>
        <end position="127"/>
    </location>
</feature>
<accession>A0A375BE33</accession>
<dbReference type="AlphaFoldDB" id="A0A375BE33"/>
<feature type="compositionally biased region" description="Low complexity" evidence="1">
    <location>
        <begin position="105"/>
        <end position="116"/>
    </location>
</feature>
<dbReference type="Proteomes" id="UP000257016">
    <property type="component" value="Unassembled WGS sequence"/>
</dbReference>
<name>A0A375BE33_9BURK</name>
<dbReference type="EMBL" id="OFSN01000001">
    <property type="protein sequence ID" value="SOY41896.1"/>
    <property type="molecule type" value="Genomic_DNA"/>
</dbReference>
<protein>
    <submittedName>
        <fullName evidence="2">Uncharacterized protein</fullName>
    </submittedName>
</protein>
<comment type="caution">
    <text evidence="2">The sequence shown here is derived from an EMBL/GenBank/DDBJ whole genome shotgun (WGS) entry which is preliminary data.</text>
</comment>
<organism evidence="2">
    <name type="scientific">Cupriavidus taiwanensis</name>
    <dbReference type="NCBI Taxonomy" id="164546"/>
    <lineage>
        <taxon>Bacteria</taxon>
        <taxon>Pseudomonadati</taxon>
        <taxon>Pseudomonadota</taxon>
        <taxon>Betaproteobacteria</taxon>
        <taxon>Burkholderiales</taxon>
        <taxon>Burkholderiaceae</taxon>
        <taxon>Cupriavidus</taxon>
    </lineage>
</organism>
<evidence type="ECO:0000313" key="2">
    <source>
        <dbReference type="EMBL" id="SOY41896.1"/>
    </source>
</evidence>
<proteinExistence type="predicted"/>
<evidence type="ECO:0000256" key="1">
    <source>
        <dbReference type="SAM" id="MobiDB-lite"/>
    </source>
</evidence>
<gene>
    <name evidence="2" type="ORF">CBM2586_A11449</name>
</gene>
<feature type="region of interest" description="Disordered" evidence="1">
    <location>
        <begin position="180"/>
        <end position="200"/>
    </location>
</feature>